<keyword evidence="2" id="KW-1185">Reference proteome</keyword>
<dbReference type="Proteomes" id="UP001162992">
    <property type="component" value="Chromosome 3"/>
</dbReference>
<evidence type="ECO:0000313" key="1">
    <source>
        <dbReference type="EMBL" id="KAJ7563024.1"/>
    </source>
</evidence>
<accession>A0ACC2E8T7</accession>
<protein>
    <submittedName>
        <fullName evidence="1">Uncharacterized protein</fullName>
    </submittedName>
</protein>
<comment type="caution">
    <text evidence="1">The sequence shown here is derived from an EMBL/GenBank/DDBJ whole genome shotgun (WGS) entry which is preliminary data.</text>
</comment>
<gene>
    <name evidence="1" type="ORF">O6H91_03G093500</name>
</gene>
<name>A0ACC2E8T7_DIPCM</name>
<sequence length="500" mass="57088">MAIDEDEDAWLRDSPPRKVEQEHARNTRRQGKVFRLDDLLADDVKEKNMKLEREAKRSKVVNLDSSSSDEDGDEAAKKAQFATLLQECENQVNADNGTQEILKWGELIFGPQRKAPVMLMHNMESSLINRALSAARALSSSSEGDPLPDDGESIALELLLGNWLLPFVQSCGHIDSTLSKWAFYKMAYTRDKDVERAALKFLCSSFILQAQGSSGPAYFAWFPCLNLILEAVYIYGYADTFPDLLLTTNCGESDEEFVGTLGIDGPPRNLQSLLQFITSCCENRQWRKVLTISDVESLFFVVTRMWLDRHILFLSSSVQECMEALINQFSEDEWLTSCERLATLISRLSKQKLNILRVLRCLCGVHPRFQSLRKTIAIKLLLTILNSKESSSSVVDVVTSFSSVDLRRDEIDFFDLYYRIVLADICLCSDRSLSERQYLLEAWLYFLKCCSVRISSSDFRPYATKVRNRASYLWHNYVNCRQDQAQDQKISESSECSPEE</sequence>
<evidence type="ECO:0000313" key="2">
    <source>
        <dbReference type="Proteomes" id="UP001162992"/>
    </source>
</evidence>
<organism evidence="1 2">
    <name type="scientific">Diphasiastrum complanatum</name>
    <name type="common">Issler's clubmoss</name>
    <name type="synonym">Lycopodium complanatum</name>
    <dbReference type="NCBI Taxonomy" id="34168"/>
    <lineage>
        <taxon>Eukaryota</taxon>
        <taxon>Viridiplantae</taxon>
        <taxon>Streptophyta</taxon>
        <taxon>Embryophyta</taxon>
        <taxon>Tracheophyta</taxon>
        <taxon>Lycopodiopsida</taxon>
        <taxon>Lycopodiales</taxon>
        <taxon>Lycopodiaceae</taxon>
        <taxon>Lycopodioideae</taxon>
        <taxon>Diphasiastrum</taxon>
    </lineage>
</organism>
<dbReference type="EMBL" id="CM055094">
    <property type="protein sequence ID" value="KAJ7563024.1"/>
    <property type="molecule type" value="Genomic_DNA"/>
</dbReference>
<proteinExistence type="predicted"/>
<reference evidence="2" key="1">
    <citation type="journal article" date="2024" name="Proc. Natl. Acad. Sci. U.S.A.">
        <title>Extraordinary preservation of gene collinearity over three hundred million years revealed in homosporous lycophytes.</title>
        <authorList>
            <person name="Li C."/>
            <person name="Wickell D."/>
            <person name="Kuo L.Y."/>
            <person name="Chen X."/>
            <person name="Nie B."/>
            <person name="Liao X."/>
            <person name="Peng D."/>
            <person name="Ji J."/>
            <person name="Jenkins J."/>
            <person name="Williams M."/>
            <person name="Shu S."/>
            <person name="Plott C."/>
            <person name="Barry K."/>
            <person name="Rajasekar S."/>
            <person name="Grimwood J."/>
            <person name="Han X."/>
            <person name="Sun S."/>
            <person name="Hou Z."/>
            <person name="He W."/>
            <person name="Dai G."/>
            <person name="Sun C."/>
            <person name="Schmutz J."/>
            <person name="Leebens-Mack J.H."/>
            <person name="Li F.W."/>
            <person name="Wang L."/>
        </authorList>
    </citation>
    <scope>NUCLEOTIDE SEQUENCE [LARGE SCALE GENOMIC DNA]</scope>
    <source>
        <strain evidence="2">cv. PW_Plant_1</strain>
    </source>
</reference>